<dbReference type="STRING" id="537006.PRABACTJOHN_02513"/>
<dbReference type="Proteomes" id="UP000005510">
    <property type="component" value="Unassembled WGS sequence"/>
</dbReference>
<reference evidence="1 2" key="1">
    <citation type="submission" date="2008-10" db="EMBL/GenBank/DDBJ databases">
        <title>Draft genome sequence of Parabacteroides johnsonii (DSM 18315).</title>
        <authorList>
            <person name="Sudarsanam P."/>
            <person name="Ley R."/>
            <person name="Guruge J."/>
            <person name="Turnbaugh P.J."/>
            <person name="Mahowald M."/>
            <person name="Liep D."/>
            <person name="Gordon J."/>
        </authorList>
    </citation>
    <scope>NUCLEOTIDE SEQUENCE [LARGE SCALE GENOMIC DNA]</scope>
    <source>
        <strain evidence="1 2">DSM 18315</strain>
    </source>
</reference>
<proteinExistence type="predicted"/>
<accession>B7BBV1</accession>
<sequence length="39" mass="4724">MDKDICAESIVPETRQKLPIVIPFRNKFFKVFIFFRVLH</sequence>
<organism evidence="1 2">
    <name type="scientific">Parabacteroides johnsonii DSM 18315</name>
    <dbReference type="NCBI Taxonomy" id="537006"/>
    <lineage>
        <taxon>Bacteria</taxon>
        <taxon>Pseudomonadati</taxon>
        <taxon>Bacteroidota</taxon>
        <taxon>Bacteroidia</taxon>
        <taxon>Bacteroidales</taxon>
        <taxon>Tannerellaceae</taxon>
        <taxon>Parabacteroides</taxon>
    </lineage>
</organism>
<evidence type="ECO:0000313" key="2">
    <source>
        <dbReference type="Proteomes" id="UP000005510"/>
    </source>
</evidence>
<name>B7BBV1_9BACT</name>
<comment type="caution">
    <text evidence="1">The sequence shown here is derived from an EMBL/GenBank/DDBJ whole genome shotgun (WGS) entry which is preliminary data.</text>
</comment>
<dbReference type="EMBL" id="ABYH01000277">
    <property type="protein sequence ID" value="EEC96079.1"/>
    <property type="molecule type" value="Genomic_DNA"/>
</dbReference>
<dbReference type="HOGENOM" id="CLU_3314026_0_0_10"/>
<gene>
    <name evidence="1" type="ORF">PRABACTJOHN_02513</name>
</gene>
<dbReference type="AlphaFoldDB" id="B7BBV1"/>
<evidence type="ECO:0000313" key="1">
    <source>
        <dbReference type="EMBL" id="EEC96079.1"/>
    </source>
</evidence>
<reference evidence="1 2" key="2">
    <citation type="submission" date="2008-10" db="EMBL/GenBank/DDBJ databases">
        <authorList>
            <person name="Fulton L."/>
            <person name="Clifton S."/>
            <person name="Fulton B."/>
            <person name="Xu J."/>
            <person name="Minx P."/>
            <person name="Pepin K.H."/>
            <person name="Johnson M."/>
            <person name="Bhonagiri V."/>
            <person name="Nash W.E."/>
            <person name="Mardis E.R."/>
            <person name="Wilson R.K."/>
        </authorList>
    </citation>
    <scope>NUCLEOTIDE SEQUENCE [LARGE SCALE GENOMIC DNA]</scope>
    <source>
        <strain evidence="1 2">DSM 18315</strain>
    </source>
</reference>
<protein>
    <submittedName>
        <fullName evidence="1">Uncharacterized protein</fullName>
    </submittedName>
</protein>